<dbReference type="EMBL" id="QGKX02001621">
    <property type="protein sequence ID" value="KAF3504261.1"/>
    <property type="molecule type" value="Genomic_DNA"/>
</dbReference>
<proteinExistence type="predicted"/>
<evidence type="ECO:0000313" key="1">
    <source>
        <dbReference type="EMBL" id="KAF3504261.1"/>
    </source>
</evidence>
<protein>
    <submittedName>
        <fullName evidence="1">Uncharacterized protein</fullName>
    </submittedName>
</protein>
<reference evidence="1" key="1">
    <citation type="submission" date="2019-12" db="EMBL/GenBank/DDBJ databases">
        <title>Genome sequencing and annotation of Brassica cretica.</title>
        <authorList>
            <person name="Studholme D.J."/>
            <person name="Sarris P."/>
        </authorList>
    </citation>
    <scope>NUCLEOTIDE SEQUENCE</scope>
    <source>
        <strain evidence="1">PFS-109/04</strain>
        <tissue evidence="1">Leaf</tissue>
    </source>
</reference>
<comment type="caution">
    <text evidence="1">The sequence shown here is derived from an EMBL/GenBank/DDBJ whole genome shotgun (WGS) entry which is preliminary data.</text>
</comment>
<gene>
    <name evidence="1" type="ORF">F2Q69_00045717</name>
</gene>
<organism evidence="1 2">
    <name type="scientific">Brassica cretica</name>
    <name type="common">Mustard</name>
    <dbReference type="NCBI Taxonomy" id="69181"/>
    <lineage>
        <taxon>Eukaryota</taxon>
        <taxon>Viridiplantae</taxon>
        <taxon>Streptophyta</taxon>
        <taxon>Embryophyta</taxon>
        <taxon>Tracheophyta</taxon>
        <taxon>Spermatophyta</taxon>
        <taxon>Magnoliopsida</taxon>
        <taxon>eudicotyledons</taxon>
        <taxon>Gunneridae</taxon>
        <taxon>Pentapetalae</taxon>
        <taxon>rosids</taxon>
        <taxon>malvids</taxon>
        <taxon>Brassicales</taxon>
        <taxon>Brassicaceae</taxon>
        <taxon>Brassiceae</taxon>
        <taxon>Brassica</taxon>
    </lineage>
</organism>
<accession>A0A8S9NQ29</accession>
<dbReference type="AlphaFoldDB" id="A0A8S9NQ29"/>
<dbReference type="Proteomes" id="UP000712600">
    <property type="component" value="Unassembled WGS sequence"/>
</dbReference>
<evidence type="ECO:0000313" key="2">
    <source>
        <dbReference type="Proteomes" id="UP000712600"/>
    </source>
</evidence>
<sequence length="85" mass="9689">MPSLMWVVNSSIRFGQSSVLFMSLHGWGCSLWEEVVHITPSSPAFVSGKRSKLWIQAFFSMVSLMVKFRWRKLMSPGRDVALRPG</sequence>
<name>A0A8S9NQ29_BRACR</name>